<proteinExistence type="inferred from homology"/>
<dbReference type="PANTHER" id="PTHR15905">
    <property type="entry name" value="GOLGI-ASSOCIATED KINASE 1B-RELATED"/>
    <property type="match status" value="1"/>
</dbReference>
<evidence type="ECO:0000256" key="5">
    <source>
        <dbReference type="ARBA" id="ARBA00023136"/>
    </source>
</evidence>
<reference evidence="6" key="2">
    <citation type="submission" date="2025-09" db="UniProtKB">
        <authorList>
            <consortium name="Ensembl"/>
        </authorList>
    </citation>
    <scope>IDENTIFICATION</scope>
</reference>
<dbReference type="GeneTree" id="ENSGT00420000029769"/>
<organism evidence="6 7">
    <name type="scientific">Oryzias sinensis</name>
    <name type="common">Chinese medaka</name>
    <dbReference type="NCBI Taxonomy" id="183150"/>
    <lineage>
        <taxon>Eukaryota</taxon>
        <taxon>Metazoa</taxon>
        <taxon>Chordata</taxon>
        <taxon>Craniata</taxon>
        <taxon>Vertebrata</taxon>
        <taxon>Euteleostomi</taxon>
        <taxon>Actinopterygii</taxon>
        <taxon>Neopterygii</taxon>
        <taxon>Teleostei</taxon>
        <taxon>Neoteleostei</taxon>
        <taxon>Acanthomorphata</taxon>
        <taxon>Ovalentaria</taxon>
        <taxon>Atherinomorphae</taxon>
        <taxon>Beloniformes</taxon>
        <taxon>Adrianichthyidae</taxon>
        <taxon>Oryziinae</taxon>
        <taxon>Oryzias</taxon>
    </lineage>
</organism>
<comment type="similarity">
    <text evidence="3">Belongs to the GASK family.</text>
</comment>
<dbReference type="Proteomes" id="UP000694383">
    <property type="component" value="Unplaced"/>
</dbReference>
<evidence type="ECO:0000313" key="7">
    <source>
        <dbReference type="Proteomes" id="UP000694383"/>
    </source>
</evidence>
<keyword evidence="4" id="KW-0333">Golgi apparatus</keyword>
<evidence type="ECO:0000256" key="4">
    <source>
        <dbReference type="ARBA" id="ARBA00023034"/>
    </source>
</evidence>
<dbReference type="Pfam" id="PF15051">
    <property type="entry name" value="FAM198"/>
    <property type="match status" value="1"/>
</dbReference>
<reference evidence="6" key="1">
    <citation type="submission" date="2025-08" db="UniProtKB">
        <authorList>
            <consortium name="Ensembl"/>
        </authorList>
    </citation>
    <scope>IDENTIFICATION</scope>
</reference>
<dbReference type="GO" id="GO:0005794">
    <property type="term" value="C:Golgi apparatus"/>
    <property type="evidence" value="ECO:0007669"/>
    <property type="project" value="UniProtKB-SubCell"/>
</dbReference>
<evidence type="ECO:0000256" key="1">
    <source>
        <dbReference type="ARBA" id="ARBA00004308"/>
    </source>
</evidence>
<comment type="subcellular location">
    <subcellularLocation>
        <location evidence="1">Endomembrane system</location>
    </subcellularLocation>
    <subcellularLocation>
        <location evidence="2">Golgi apparatus</location>
    </subcellularLocation>
</comment>
<dbReference type="Ensembl" id="ENSOSIT00000028159.1">
    <property type="protein sequence ID" value="ENSOSIP00000026696.1"/>
    <property type="gene ID" value="ENSOSIG00000014053.1"/>
</dbReference>
<keyword evidence="7" id="KW-1185">Reference proteome</keyword>
<evidence type="ECO:0000313" key="6">
    <source>
        <dbReference type="Ensembl" id="ENSOSIP00000026696.1"/>
    </source>
</evidence>
<evidence type="ECO:0000256" key="2">
    <source>
        <dbReference type="ARBA" id="ARBA00004555"/>
    </source>
</evidence>
<dbReference type="PANTHER" id="PTHR15905:SF1">
    <property type="entry name" value="GOLGI-ASSOCIATED KINASE 1B"/>
    <property type="match status" value="1"/>
</dbReference>
<dbReference type="AlphaFoldDB" id="A0A8C8DSN8"/>
<keyword evidence="5" id="KW-0472">Membrane</keyword>
<evidence type="ECO:0000256" key="3">
    <source>
        <dbReference type="ARBA" id="ARBA00007691"/>
    </source>
</evidence>
<sequence>MQKGLLNFVCPFNGCISINKRLFLCLCYCLYRVLLTSTFTKSAPPTHLGYLKSCLTFEVMSVLGSRKLREKLLQSLFLDQAYWESQGGRQGIDKLIDVIERRAKVLLSYANAHGINIISMNM</sequence>
<protein>
    <submittedName>
        <fullName evidence="6">Uncharacterized protein</fullName>
    </submittedName>
</protein>
<accession>A0A8C8DSN8</accession>
<dbReference type="InterPro" id="IPR029207">
    <property type="entry name" value="FAM198"/>
</dbReference>
<name>A0A8C8DSN8_9TELE</name>